<name>A2FFU7_TRIV3</name>
<proteinExistence type="predicted"/>
<dbReference type="RefSeq" id="XP_001309138.1">
    <property type="nucleotide sequence ID" value="XM_001309137.1"/>
</dbReference>
<organism evidence="1 2">
    <name type="scientific">Trichomonas vaginalis (strain ATCC PRA-98 / G3)</name>
    <dbReference type="NCBI Taxonomy" id="412133"/>
    <lineage>
        <taxon>Eukaryota</taxon>
        <taxon>Metamonada</taxon>
        <taxon>Parabasalia</taxon>
        <taxon>Trichomonadida</taxon>
        <taxon>Trichomonadidae</taxon>
        <taxon>Trichomonas</taxon>
    </lineage>
</organism>
<dbReference type="Proteomes" id="UP000001542">
    <property type="component" value="Unassembled WGS sequence"/>
</dbReference>
<dbReference type="KEGG" id="tva:4753973"/>
<accession>A2FFU7</accession>
<dbReference type="VEuPathDB" id="TrichDB:TVAG_227030"/>
<dbReference type="AlphaFoldDB" id="A2FFU7"/>
<evidence type="ECO:0000313" key="2">
    <source>
        <dbReference type="Proteomes" id="UP000001542"/>
    </source>
</evidence>
<sequence length="570" mass="64404">MKNTLYPIGSDFIYIKSIGYVFNHVDGLKINEIKPKFLINGQINNIFPTIDPLLTETGYIIQSNENQFLIYTDSDQDLRDLKITIPNGINLNQITFFLYQTMLVINSGKLIVTDSSQNVIFEHELPYDSYFISHNSTQALIVSNSENFVAIVTYLDQTEIEFVTLPGGYSVMTCADIFDDQSIAFASKDNQIYLYSADDEIKSVSLPEQIIRIKSLDIDPFERACAVLSVTNRLYYVRFDSETVTEVIDNVIDFCVINNPFDMVIVNTGEDDLKVVNQLGIKILEPSMQSMVDALSTRVVASLSYVSKTRERLTLRKSLSDGKEIELPKMKAMFGEKPNPPEEQKEDTVKQDFWIENVTDSSFIIKSHDLISPDIAVFLTSDTIGFEAQTEVVALNETSIQVNYDISITFCSTISPLHIYIIFEGISYYVGDIHLPPKYVMSSRELNRIHISYTVSFHSNGHRYPTSHLPHDKNQPIWIEDIDGGVILHIKGDSCSHFSQRLLAAASLLPSSAIFMKIEHEKCKNMAAKNIARIVSKFTQIPPNPNIDCDILLDFKAALDESFAVLLSYC</sequence>
<dbReference type="EMBL" id="DS113769">
    <property type="protein sequence ID" value="EAX96208.1"/>
    <property type="molecule type" value="Genomic_DNA"/>
</dbReference>
<reference evidence="1" key="1">
    <citation type="submission" date="2006-10" db="EMBL/GenBank/DDBJ databases">
        <authorList>
            <person name="Amadeo P."/>
            <person name="Zhao Q."/>
            <person name="Wortman J."/>
            <person name="Fraser-Liggett C."/>
            <person name="Carlton J."/>
        </authorList>
    </citation>
    <scope>NUCLEOTIDE SEQUENCE</scope>
    <source>
        <strain evidence="1">G3</strain>
    </source>
</reference>
<dbReference type="VEuPathDB" id="TrichDB:TVAGG3_0803200"/>
<keyword evidence="2" id="KW-1185">Reference proteome</keyword>
<dbReference type="InterPro" id="IPR011044">
    <property type="entry name" value="Quino_amine_DH_bsu"/>
</dbReference>
<dbReference type="InParanoid" id="A2FFU7"/>
<evidence type="ECO:0000313" key="1">
    <source>
        <dbReference type="EMBL" id="EAX96208.1"/>
    </source>
</evidence>
<protein>
    <submittedName>
        <fullName evidence="1">Uncharacterized protein</fullName>
    </submittedName>
</protein>
<dbReference type="SUPFAM" id="SSF50969">
    <property type="entry name" value="YVTN repeat-like/Quinoprotein amine dehydrogenase"/>
    <property type="match status" value="1"/>
</dbReference>
<gene>
    <name evidence="1" type="ORF">TVAG_227030</name>
</gene>
<reference evidence="1" key="2">
    <citation type="journal article" date="2007" name="Science">
        <title>Draft genome sequence of the sexually transmitted pathogen Trichomonas vaginalis.</title>
        <authorList>
            <person name="Carlton J.M."/>
            <person name="Hirt R.P."/>
            <person name="Silva J.C."/>
            <person name="Delcher A.L."/>
            <person name="Schatz M."/>
            <person name="Zhao Q."/>
            <person name="Wortman J.R."/>
            <person name="Bidwell S.L."/>
            <person name="Alsmark U.C.M."/>
            <person name="Besteiro S."/>
            <person name="Sicheritz-Ponten T."/>
            <person name="Noel C.J."/>
            <person name="Dacks J.B."/>
            <person name="Foster P.G."/>
            <person name="Simillion C."/>
            <person name="Van de Peer Y."/>
            <person name="Miranda-Saavedra D."/>
            <person name="Barton G.J."/>
            <person name="Westrop G.D."/>
            <person name="Mueller S."/>
            <person name="Dessi D."/>
            <person name="Fiori P.L."/>
            <person name="Ren Q."/>
            <person name="Paulsen I."/>
            <person name="Zhang H."/>
            <person name="Bastida-Corcuera F.D."/>
            <person name="Simoes-Barbosa A."/>
            <person name="Brown M.T."/>
            <person name="Hayes R.D."/>
            <person name="Mukherjee M."/>
            <person name="Okumura C.Y."/>
            <person name="Schneider R."/>
            <person name="Smith A.J."/>
            <person name="Vanacova S."/>
            <person name="Villalvazo M."/>
            <person name="Haas B.J."/>
            <person name="Pertea M."/>
            <person name="Feldblyum T.V."/>
            <person name="Utterback T.R."/>
            <person name="Shu C.L."/>
            <person name="Osoegawa K."/>
            <person name="de Jong P.J."/>
            <person name="Hrdy I."/>
            <person name="Horvathova L."/>
            <person name="Zubacova Z."/>
            <person name="Dolezal P."/>
            <person name="Malik S.B."/>
            <person name="Logsdon J.M. Jr."/>
            <person name="Henze K."/>
            <person name="Gupta A."/>
            <person name="Wang C.C."/>
            <person name="Dunne R.L."/>
            <person name="Upcroft J.A."/>
            <person name="Upcroft P."/>
            <person name="White O."/>
            <person name="Salzberg S.L."/>
            <person name="Tang P."/>
            <person name="Chiu C.-H."/>
            <person name="Lee Y.-S."/>
            <person name="Embley T.M."/>
            <person name="Coombs G.H."/>
            <person name="Mottram J.C."/>
            <person name="Tachezy J."/>
            <person name="Fraser-Liggett C.M."/>
            <person name="Johnson P.J."/>
        </authorList>
    </citation>
    <scope>NUCLEOTIDE SEQUENCE [LARGE SCALE GENOMIC DNA]</scope>
    <source>
        <strain evidence="1">G3</strain>
    </source>
</reference>